<dbReference type="PANTHER" id="PTHR43155">
    <property type="entry name" value="CYCLIC DI-GMP PHOSPHODIESTERASE PA4108-RELATED"/>
    <property type="match status" value="1"/>
</dbReference>
<reference evidence="3 4" key="1">
    <citation type="journal article" date="2016" name="Nat. Commun.">
        <title>Thousands of microbial genomes shed light on interconnected biogeochemical processes in an aquifer system.</title>
        <authorList>
            <person name="Anantharaman K."/>
            <person name="Brown C.T."/>
            <person name="Hug L.A."/>
            <person name="Sharon I."/>
            <person name="Castelle C.J."/>
            <person name="Probst A.J."/>
            <person name="Thomas B.C."/>
            <person name="Singh A."/>
            <person name="Wilkins M.J."/>
            <person name="Karaoz U."/>
            <person name="Brodie E.L."/>
            <person name="Williams K.H."/>
            <person name="Hubbard S.S."/>
            <person name="Banfield J.F."/>
        </authorList>
    </citation>
    <scope>NUCLEOTIDE SEQUENCE [LARGE SCALE GENOMIC DNA]</scope>
    <source>
        <strain evidence="4">RIFCSPLOWO2_12_FULL_64_10</strain>
    </source>
</reference>
<feature type="region of interest" description="Disordered" evidence="1">
    <location>
        <begin position="1"/>
        <end position="34"/>
    </location>
</feature>
<dbReference type="CDD" id="cd00077">
    <property type="entry name" value="HDc"/>
    <property type="match status" value="1"/>
</dbReference>
<dbReference type="SUPFAM" id="SSF109604">
    <property type="entry name" value="HD-domain/PDEase-like"/>
    <property type="match status" value="1"/>
</dbReference>
<evidence type="ECO:0000256" key="1">
    <source>
        <dbReference type="SAM" id="MobiDB-lite"/>
    </source>
</evidence>
<feature type="domain" description="HD-GYP" evidence="2">
    <location>
        <begin position="163"/>
        <end position="359"/>
    </location>
</feature>
<organism evidence="3 4">
    <name type="scientific">Handelsmanbacteria sp. (strain RIFCSPLOWO2_12_FULL_64_10)</name>
    <dbReference type="NCBI Taxonomy" id="1817868"/>
    <lineage>
        <taxon>Bacteria</taxon>
        <taxon>Candidatus Handelsmaniibacteriota</taxon>
    </lineage>
</organism>
<feature type="compositionally biased region" description="Basic and acidic residues" evidence="1">
    <location>
        <begin position="1"/>
        <end position="13"/>
    </location>
</feature>
<feature type="compositionally biased region" description="Low complexity" evidence="1">
    <location>
        <begin position="91"/>
        <end position="104"/>
    </location>
</feature>
<dbReference type="Gene3D" id="1.10.3210.10">
    <property type="entry name" value="Hypothetical protein af1432"/>
    <property type="match status" value="1"/>
</dbReference>
<dbReference type="Pfam" id="PF13487">
    <property type="entry name" value="HD_5"/>
    <property type="match status" value="1"/>
</dbReference>
<dbReference type="AlphaFoldDB" id="A0A1F6D5Z4"/>
<gene>
    <name evidence="3" type="ORF">A3F84_10815</name>
</gene>
<sequence length="419" mass="47136">MPRLSDMVRRGEKAVTSPPPRQAPPAPLKPEDDVRLRDLPVLRQIYDELGTVVSLAEQVHRLSERLETTGAEVAEARAPSRETPEARTVEEAPAPAEPVPSASPQTAEEPPDVDEEAVYVLYRRAYAFVEEVMLAAREGRPFSVDVAFAIISRIVGTEGATDLLYKRAIYARESEGESHGFSAAVITHSVNVCIYALRIGEGMGFDQHNLVDLGVAALLHDIGMTRLPDALIEKKGKFTDQEMAEMRRHPQYGYEILARLGQQYRWLADIALQEQEREDGSGYPRGLRGEQIHEYARVVAVADFFAGLTRSRPDRRGMMPYEAVKFIIQNQRALFNQRVLKFLLAKLSAFPLRSYVKLNSGAIGRVVETFEAHTMRPTVEILYDSQGRRVRNVQTINLREMPILHITEVIPEEDLPGRR</sequence>
<proteinExistence type="predicted"/>
<evidence type="ECO:0000313" key="3">
    <source>
        <dbReference type="EMBL" id="OGG56873.1"/>
    </source>
</evidence>
<feature type="compositionally biased region" description="Basic and acidic residues" evidence="1">
    <location>
        <begin position="74"/>
        <end position="90"/>
    </location>
</feature>
<dbReference type="SMART" id="SM00471">
    <property type="entry name" value="HDc"/>
    <property type="match status" value="1"/>
</dbReference>
<comment type="caution">
    <text evidence="3">The sequence shown here is derived from an EMBL/GenBank/DDBJ whole genome shotgun (WGS) entry which is preliminary data.</text>
</comment>
<name>A0A1F6D5Z4_HANXR</name>
<dbReference type="PANTHER" id="PTHR43155:SF2">
    <property type="entry name" value="CYCLIC DI-GMP PHOSPHODIESTERASE PA4108"/>
    <property type="match status" value="1"/>
</dbReference>
<evidence type="ECO:0000313" key="4">
    <source>
        <dbReference type="Proteomes" id="UP000178606"/>
    </source>
</evidence>
<protein>
    <recommendedName>
        <fullName evidence="2">HD-GYP domain-containing protein</fullName>
    </recommendedName>
</protein>
<accession>A0A1F6D5Z4</accession>
<feature type="region of interest" description="Disordered" evidence="1">
    <location>
        <begin position="70"/>
        <end position="113"/>
    </location>
</feature>
<dbReference type="EMBL" id="MFKF01000023">
    <property type="protein sequence ID" value="OGG56873.1"/>
    <property type="molecule type" value="Genomic_DNA"/>
</dbReference>
<feature type="compositionally biased region" description="Pro residues" evidence="1">
    <location>
        <begin position="17"/>
        <end position="28"/>
    </location>
</feature>
<dbReference type="PROSITE" id="PS51832">
    <property type="entry name" value="HD_GYP"/>
    <property type="match status" value="1"/>
</dbReference>
<dbReference type="InterPro" id="IPR037522">
    <property type="entry name" value="HD_GYP_dom"/>
</dbReference>
<dbReference type="InterPro" id="IPR003607">
    <property type="entry name" value="HD/PDEase_dom"/>
</dbReference>
<evidence type="ECO:0000259" key="2">
    <source>
        <dbReference type="PROSITE" id="PS51832"/>
    </source>
</evidence>
<dbReference type="Proteomes" id="UP000178606">
    <property type="component" value="Unassembled WGS sequence"/>
</dbReference>